<gene>
    <name evidence="7" type="ORF">N7458_008640</name>
</gene>
<dbReference type="GO" id="GO:0008270">
    <property type="term" value="F:zinc ion binding"/>
    <property type="evidence" value="ECO:0007669"/>
    <property type="project" value="InterPro"/>
</dbReference>
<evidence type="ECO:0000256" key="4">
    <source>
        <dbReference type="ARBA" id="ARBA00023163"/>
    </source>
</evidence>
<dbReference type="CDD" id="cd12148">
    <property type="entry name" value="fungal_TF_MHR"/>
    <property type="match status" value="1"/>
</dbReference>
<dbReference type="InterPro" id="IPR007219">
    <property type="entry name" value="XnlR_reg_dom"/>
</dbReference>
<sequence length="683" mass="77333">MTRRRASLACDTCRKQKEKCEGGFPCWRCQRLGRLCHVQEATAAKKSSTKSINQLTHSNQEKRDQHVQNLEHIVRHCLGDVPLDEENIGRIAARCSSNNNKDMQNLLKVNESFDVQFVSGNVAFYSGEFSHWNFAEKLRRTTRSGRSSVNVGVKEYWRPTHLQSSAQIVAEALTQLPPRPIAEFLIGVFFRYEELNSFYLEKSWIQDKLALCYDLTTVYTVNDIPWVCTFFAVLAIGTQMAHMDDDSHDSTSEGLAELSDCSEDSVGLVFYHVASKLIPDVFLAASYESVQAFLLLATWAMPISTGGLSYTYFGLSMKMAIQNGMHRKYVGDDCDGRTIELRNRLFWTVYTLEMQTRIFHGRPCSLARSDINADLPKSHPAFQSPNFTNMMAFIKLVSWMGEVADTLSQFKRCPRRVLGEYSERLVQLRIHIKEWWESLPTTIECRDYDPKRPLFRQNSHMKLCYLLIFIYMGRPFIFKNEDQERPSSDIRQILSPRSELVEDCVQSALGILATLQSLSDNIGLCRASYTEFSSCRAALLVILAESLNSGRSPSLQNSLNQGMILIRQMLGGTASESEISYIESIEAAIRHLSSGDEGSESTTVNHHQSSTSAYAKFKDWTQSMKKDRRASNTQELASFSPLSYDPSGGDSLLQSENNALSEFFTPDWTTSDIGLDLEGFLQS</sequence>
<keyword evidence="2" id="KW-0805">Transcription regulation</keyword>
<dbReference type="GO" id="GO:0000981">
    <property type="term" value="F:DNA-binding transcription factor activity, RNA polymerase II-specific"/>
    <property type="evidence" value="ECO:0007669"/>
    <property type="project" value="InterPro"/>
</dbReference>
<evidence type="ECO:0000313" key="7">
    <source>
        <dbReference type="EMBL" id="KAJ5444768.1"/>
    </source>
</evidence>
<organism evidence="7 8">
    <name type="scientific">Penicillium daleae</name>
    <dbReference type="NCBI Taxonomy" id="63821"/>
    <lineage>
        <taxon>Eukaryota</taxon>
        <taxon>Fungi</taxon>
        <taxon>Dikarya</taxon>
        <taxon>Ascomycota</taxon>
        <taxon>Pezizomycotina</taxon>
        <taxon>Eurotiomycetes</taxon>
        <taxon>Eurotiomycetidae</taxon>
        <taxon>Eurotiales</taxon>
        <taxon>Aspergillaceae</taxon>
        <taxon>Penicillium</taxon>
    </lineage>
</organism>
<dbReference type="GO" id="GO:0003677">
    <property type="term" value="F:DNA binding"/>
    <property type="evidence" value="ECO:0007669"/>
    <property type="project" value="UniProtKB-KW"/>
</dbReference>
<name>A0AAD6C333_9EURO</name>
<reference evidence="7" key="1">
    <citation type="submission" date="2022-12" db="EMBL/GenBank/DDBJ databases">
        <authorList>
            <person name="Petersen C."/>
        </authorList>
    </citation>
    <scope>NUCLEOTIDE SEQUENCE</scope>
    <source>
        <strain evidence="7">IBT 16125</strain>
    </source>
</reference>
<dbReference type="SMART" id="SM00906">
    <property type="entry name" value="Fungal_trans"/>
    <property type="match status" value="1"/>
</dbReference>
<dbReference type="PROSITE" id="PS50048">
    <property type="entry name" value="ZN2_CY6_FUNGAL_2"/>
    <property type="match status" value="1"/>
</dbReference>
<evidence type="ECO:0000256" key="1">
    <source>
        <dbReference type="ARBA" id="ARBA00022723"/>
    </source>
</evidence>
<dbReference type="PANTHER" id="PTHR46910:SF15">
    <property type="entry name" value="PRNA PROTEIN"/>
    <property type="match status" value="1"/>
</dbReference>
<evidence type="ECO:0000256" key="2">
    <source>
        <dbReference type="ARBA" id="ARBA00023015"/>
    </source>
</evidence>
<dbReference type="PROSITE" id="PS00463">
    <property type="entry name" value="ZN2_CY6_FUNGAL_1"/>
    <property type="match status" value="1"/>
</dbReference>
<proteinExistence type="predicted"/>
<keyword evidence="5" id="KW-0539">Nucleus</keyword>
<reference evidence="7" key="2">
    <citation type="journal article" date="2023" name="IMA Fungus">
        <title>Comparative genomic study of the Penicillium genus elucidates a diverse pangenome and 15 lateral gene transfer events.</title>
        <authorList>
            <person name="Petersen C."/>
            <person name="Sorensen T."/>
            <person name="Nielsen M.R."/>
            <person name="Sondergaard T.E."/>
            <person name="Sorensen J.L."/>
            <person name="Fitzpatrick D.A."/>
            <person name="Frisvad J.C."/>
            <person name="Nielsen K.L."/>
        </authorList>
    </citation>
    <scope>NUCLEOTIDE SEQUENCE</scope>
    <source>
        <strain evidence="7">IBT 16125</strain>
    </source>
</reference>
<dbReference type="SMART" id="SM00066">
    <property type="entry name" value="GAL4"/>
    <property type="match status" value="1"/>
</dbReference>
<dbReference type="SUPFAM" id="SSF57701">
    <property type="entry name" value="Zn2/Cys6 DNA-binding domain"/>
    <property type="match status" value="1"/>
</dbReference>
<dbReference type="Proteomes" id="UP001213681">
    <property type="component" value="Unassembled WGS sequence"/>
</dbReference>
<keyword evidence="4" id="KW-0804">Transcription</keyword>
<dbReference type="Pfam" id="PF00172">
    <property type="entry name" value="Zn_clus"/>
    <property type="match status" value="1"/>
</dbReference>
<keyword evidence="3" id="KW-0238">DNA-binding</keyword>
<dbReference type="Pfam" id="PF04082">
    <property type="entry name" value="Fungal_trans"/>
    <property type="match status" value="1"/>
</dbReference>
<dbReference type="InterPro" id="IPR036864">
    <property type="entry name" value="Zn2-C6_fun-type_DNA-bd_sf"/>
</dbReference>
<keyword evidence="1" id="KW-0479">Metal-binding</keyword>
<evidence type="ECO:0000259" key="6">
    <source>
        <dbReference type="PROSITE" id="PS50048"/>
    </source>
</evidence>
<dbReference type="GO" id="GO:0006351">
    <property type="term" value="P:DNA-templated transcription"/>
    <property type="evidence" value="ECO:0007669"/>
    <property type="project" value="InterPro"/>
</dbReference>
<protein>
    <recommendedName>
        <fullName evidence="6">Zn(2)-C6 fungal-type domain-containing protein</fullName>
    </recommendedName>
</protein>
<evidence type="ECO:0000313" key="8">
    <source>
        <dbReference type="Proteomes" id="UP001213681"/>
    </source>
</evidence>
<accession>A0AAD6C333</accession>
<dbReference type="RefSeq" id="XP_056764848.1">
    <property type="nucleotide sequence ID" value="XM_056912022.1"/>
</dbReference>
<dbReference type="InterPro" id="IPR001138">
    <property type="entry name" value="Zn2Cys6_DnaBD"/>
</dbReference>
<dbReference type="Gene3D" id="4.10.240.10">
    <property type="entry name" value="Zn(2)-C6 fungal-type DNA-binding domain"/>
    <property type="match status" value="1"/>
</dbReference>
<dbReference type="GeneID" id="81602265"/>
<dbReference type="CDD" id="cd00067">
    <property type="entry name" value="GAL4"/>
    <property type="match status" value="1"/>
</dbReference>
<dbReference type="PANTHER" id="PTHR46910">
    <property type="entry name" value="TRANSCRIPTION FACTOR PDR1"/>
    <property type="match status" value="1"/>
</dbReference>
<dbReference type="EMBL" id="JAPVEA010000007">
    <property type="protein sequence ID" value="KAJ5444768.1"/>
    <property type="molecule type" value="Genomic_DNA"/>
</dbReference>
<evidence type="ECO:0000256" key="5">
    <source>
        <dbReference type="ARBA" id="ARBA00023242"/>
    </source>
</evidence>
<feature type="domain" description="Zn(2)-C6 fungal-type" evidence="6">
    <location>
        <begin position="9"/>
        <end position="38"/>
    </location>
</feature>
<evidence type="ECO:0000256" key="3">
    <source>
        <dbReference type="ARBA" id="ARBA00023125"/>
    </source>
</evidence>
<keyword evidence="8" id="KW-1185">Reference proteome</keyword>
<dbReference type="InterPro" id="IPR050987">
    <property type="entry name" value="AtrR-like"/>
</dbReference>
<dbReference type="AlphaFoldDB" id="A0AAD6C333"/>
<comment type="caution">
    <text evidence="7">The sequence shown here is derived from an EMBL/GenBank/DDBJ whole genome shotgun (WGS) entry which is preliminary data.</text>
</comment>